<accession>A0A9P0YUV5</accession>
<keyword evidence="3" id="KW-1185">Reference proteome</keyword>
<dbReference type="Pfam" id="PF13365">
    <property type="entry name" value="Trypsin_2"/>
    <property type="match status" value="1"/>
</dbReference>
<feature type="domain" description="PDZ" evidence="1">
    <location>
        <begin position="192"/>
        <end position="262"/>
    </location>
</feature>
<dbReference type="InterPro" id="IPR009003">
    <property type="entry name" value="Peptidase_S1_PA"/>
</dbReference>
<organism evidence="2 3">
    <name type="scientific">Cuscuta europaea</name>
    <name type="common">European dodder</name>
    <dbReference type="NCBI Taxonomy" id="41803"/>
    <lineage>
        <taxon>Eukaryota</taxon>
        <taxon>Viridiplantae</taxon>
        <taxon>Streptophyta</taxon>
        <taxon>Embryophyta</taxon>
        <taxon>Tracheophyta</taxon>
        <taxon>Spermatophyta</taxon>
        <taxon>Magnoliopsida</taxon>
        <taxon>eudicotyledons</taxon>
        <taxon>Gunneridae</taxon>
        <taxon>Pentapetalae</taxon>
        <taxon>asterids</taxon>
        <taxon>lamiids</taxon>
        <taxon>Solanales</taxon>
        <taxon>Convolvulaceae</taxon>
        <taxon>Cuscuteae</taxon>
        <taxon>Cuscuta</taxon>
        <taxon>Cuscuta subgen. Cuscuta</taxon>
    </lineage>
</organism>
<reference evidence="2" key="1">
    <citation type="submission" date="2022-07" db="EMBL/GenBank/DDBJ databases">
        <authorList>
            <person name="Macas J."/>
            <person name="Novak P."/>
            <person name="Neumann P."/>
        </authorList>
    </citation>
    <scope>NUCLEOTIDE SEQUENCE</scope>
</reference>
<protein>
    <recommendedName>
        <fullName evidence="1">PDZ domain-containing protein</fullName>
    </recommendedName>
</protein>
<dbReference type="OrthoDB" id="4217619at2759"/>
<dbReference type="PANTHER" id="PTHR47389:SF4">
    <property type="entry name" value="OS09G0436400 PROTEIN"/>
    <property type="match status" value="1"/>
</dbReference>
<evidence type="ECO:0000259" key="1">
    <source>
        <dbReference type="SMART" id="SM00228"/>
    </source>
</evidence>
<dbReference type="EMBL" id="CAMAPE010000010">
    <property type="protein sequence ID" value="CAH9076678.1"/>
    <property type="molecule type" value="Genomic_DNA"/>
</dbReference>
<comment type="caution">
    <text evidence="2">The sequence shown here is derived from an EMBL/GenBank/DDBJ whole genome shotgun (WGS) entry which is preliminary data.</text>
</comment>
<dbReference type="InterPro" id="IPR001478">
    <property type="entry name" value="PDZ"/>
</dbReference>
<dbReference type="PANTHER" id="PTHR47389">
    <property type="entry name" value="OS09G0436400 PROTEIN"/>
    <property type="match status" value="1"/>
</dbReference>
<dbReference type="Proteomes" id="UP001152484">
    <property type="component" value="Unassembled WGS sequence"/>
</dbReference>
<dbReference type="Gene3D" id="2.30.42.10">
    <property type="match status" value="1"/>
</dbReference>
<evidence type="ECO:0000313" key="2">
    <source>
        <dbReference type="EMBL" id="CAH9076678.1"/>
    </source>
</evidence>
<gene>
    <name evidence="2" type="ORF">CEURO_LOCUS5935</name>
</gene>
<sequence length="291" mass="32110">MPHPTIKVEVHMSDGTMLDGKVLAYDFHYNLAAVEVHSGTPLKAAKMALFDDAISVDPAPVISTPIVQAHSVPPLDAHYTLIPGNTVIALGRYFAKPYALMAAPGEFSINQVEFECQELFRANCRITRCGVGGPLVNSQGEFIGVCFYDMSCTPFLPITLTLKWWEQYKKNGQIHRPLLAMELTNLYAVSLDILETVVQNDTFHGVMVEEVLPGSSADVAGIRPNDVITRFAGGSVGSFLELVKMMWQNIGKSVEVTVLRTFDGTRFNLNMVVDEVSPDEQYSWPVLDNAR</sequence>
<dbReference type="Pfam" id="PF17820">
    <property type="entry name" value="PDZ_6"/>
    <property type="match status" value="1"/>
</dbReference>
<dbReference type="Gene3D" id="2.40.10.120">
    <property type="match status" value="1"/>
</dbReference>
<dbReference type="InterPro" id="IPR041489">
    <property type="entry name" value="PDZ_6"/>
</dbReference>
<name>A0A9P0YUV5_CUSEU</name>
<evidence type="ECO:0000313" key="3">
    <source>
        <dbReference type="Proteomes" id="UP001152484"/>
    </source>
</evidence>
<dbReference type="InterPro" id="IPR036034">
    <property type="entry name" value="PDZ_sf"/>
</dbReference>
<dbReference type="AlphaFoldDB" id="A0A9P0YUV5"/>
<proteinExistence type="predicted"/>
<dbReference type="SMART" id="SM00228">
    <property type="entry name" value="PDZ"/>
    <property type="match status" value="1"/>
</dbReference>
<dbReference type="SUPFAM" id="SSF50156">
    <property type="entry name" value="PDZ domain-like"/>
    <property type="match status" value="1"/>
</dbReference>
<dbReference type="SUPFAM" id="SSF50494">
    <property type="entry name" value="Trypsin-like serine proteases"/>
    <property type="match status" value="1"/>
</dbReference>